<feature type="compositionally biased region" description="Basic and acidic residues" evidence="1">
    <location>
        <begin position="178"/>
        <end position="188"/>
    </location>
</feature>
<organism evidence="2 3">
    <name type="scientific">Phyllostomus discolor</name>
    <name type="common">pale spear-nosed bat</name>
    <dbReference type="NCBI Taxonomy" id="89673"/>
    <lineage>
        <taxon>Eukaryota</taxon>
        <taxon>Metazoa</taxon>
        <taxon>Chordata</taxon>
        <taxon>Craniata</taxon>
        <taxon>Vertebrata</taxon>
        <taxon>Euteleostomi</taxon>
        <taxon>Mammalia</taxon>
        <taxon>Eutheria</taxon>
        <taxon>Laurasiatheria</taxon>
        <taxon>Chiroptera</taxon>
        <taxon>Yangochiroptera</taxon>
        <taxon>Phyllostomidae</taxon>
        <taxon>Phyllostominae</taxon>
        <taxon>Phyllostomus</taxon>
    </lineage>
</organism>
<sequence>MACWGNITRTHSEPFWCVLNLRSHCDVIMQAQPLLSQPQHLDPGRSQRRRSPALSALVRARMNHPPRAQASPLWWSVATLLGIQVTPLTIRTFPRPASLAGGRIKGSPLGPMGSRLLFLLRPGEELGYSRDPRGKVRVGVTSLWDVEGETGWPAYWEEQVPDTQREQDAVGHSKYRPLPKEGSSKTEDSWPVGAISLEPTQNIFGVY</sequence>
<dbReference type="EMBL" id="JABVXQ010000003">
    <property type="protein sequence ID" value="KAF6119666.1"/>
    <property type="molecule type" value="Genomic_DNA"/>
</dbReference>
<evidence type="ECO:0000313" key="2">
    <source>
        <dbReference type="EMBL" id="KAF6119666.1"/>
    </source>
</evidence>
<accession>A0A834EJL9</accession>
<evidence type="ECO:0000313" key="3">
    <source>
        <dbReference type="Proteomes" id="UP000664940"/>
    </source>
</evidence>
<gene>
    <name evidence="2" type="ORF">HJG60_010116</name>
</gene>
<protein>
    <submittedName>
        <fullName evidence="2">Uncharacterized protein</fullName>
    </submittedName>
</protein>
<dbReference type="Proteomes" id="UP000664940">
    <property type="component" value="Unassembled WGS sequence"/>
</dbReference>
<name>A0A834EJL9_9CHIR</name>
<evidence type="ECO:0000256" key="1">
    <source>
        <dbReference type="SAM" id="MobiDB-lite"/>
    </source>
</evidence>
<feature type="region of interest" description="Disordered" evidence="1">
    <location>
        <begin position="161"/>
        <end position="191"/>
    </location>
</feature>
<reference evidence="2 3" key="1">
    <citation type="journal article" date="2020" name="Nature">
        <title>Six reference-quality genomes reveal evolution of bat adaptations.</title>
        <authorList>
            <person name="Jebb D."/>
            <person name="Huang Z."/>
            <person name="Pippel M."/>
            <person name="Hughes G.M."/>
            <person name="Lavrichenko K."/>
            <person name="Devanna P."/>
            <person name="Winkler S."/>
            <person name="Jermiin L.S."/>
            <person name="Skirmuntt E.C."/>
            <person name="Katzourakis A."/>
            <person name="Burkitt-Gray L."/>
            <person name="Ray D.A."/>
            <person name="Sullivan K.A.M."/>
            <person name="Roscito J.G."/>
            <person name="Kirilenko B.M."/>
            <person name="Davalos L.M."/>
            <person name="Corthals A.P."/>
            <person name="Power M.L."/>
            <person name="Jones G."/>
            <person name="Ransome R.D."/>
            <person name="Dechmann D.K.N."/>
            <person name="Locatelli A.G."/>
            <person name="Puechmaille S.J."/>
            <person name="Fedrigo O."/>
            <person name="Jarvis E.D."/>
            <person name="Hiller M."/>
            <person name="Vernes S.C."/>
            <person name="Myers E.W."/>
            <person name="Teeling E.C."/>
        </authorList>
    </citation>
    <scope>NUCLEOTIDE SEQUENCE [LARGE SCALE GENOMIC DNA]</scope>
    <source>
        <strain evidence="2">Bat1K_MPI-CBG_1</strain>
    </source>
</reference>
<comment type="caution">
    <text evidence="2">The sequence shown here is derived from an EMBL/GenBank/DDBJ whole genome shotgun (WGS) entry which is preliminary data.</text>
</comment>
<dbReference type="AlphaFoldDB" id="A0A834EJL9"/>
<proteinExistence type="predicted"/>